<dbReference type="PANTHER" id="PTHR42870:SF1">
    <property type="entry name" value="NON-SPECIFIC LIPID-TRANSFER PROTEIN-LIKE 2"/>
    <property type="match status" value="1"/>
</dbReference>
<dbReference type="Pfam" id="PF22691">
    <property type="entry name" value="Thiolase_C_1"/>
    <property type="match status" value="1"/>
</dbReference>
<dbReference type="SUPFAM" id="SSF53901">
    <property type="entry name" value="Thiolase-like"/>
    <property type="match status" value="2"/>
</dbReference>
<dbReference type="Proteomes" id="UP001501183">
    <property type="component" value="Unassembled WGS sequence"/>
</dbReference>
<evidence type="ECO:0000259" key="1">
    <source>
        <dbReference type="Pfam" id="PF22691"/>
    </source>
</evidence>
<name>A0ABP8NVI5_9NOCA</name>
<evidence type="ECO:0000313" key="3">
    <source>
        <dbReference type="Proteomes" id="UP001501183"/>
    </source>
</evidence>
<dbReference type="Gene3D" id="3.40.47.10">
    <property type="match status" value="1"/>
</dbReference>
<dbReference type="InterPro" id="IPR002155">
    <property type="entry name" value="Thiolase"/>
</dbReference>
<dbReference type="EMBL" id="BAABFB010000024">
    <property type="protein sequence ID" value="GAA4474964.1"/>
    <property type="molecule type" value="Genomic_DNA"/>
</dbReference>
<evidence type="ECO:0000313" key="2">
    <source>
        <dbReference type="EMBL" id="GAA4474964.1"/>
    </source>
</evidence>
<sequence length="383" mass="39781">MATNPLRGATAIAGIGGTRYHKRGQGQEEGRMLLEAVLGACADAGLDPRDVDGFTTYGDGHDEGPALATSLGIKNFRFSVISSGGGGGIAGAIAAASAAVIAGVAENVIVYRALAQAESGRQEFVRYHFTSLYRAHGIVSAVQTGALKTQRMLEHEGVPRSALENFTRAAYFHASRNPDALSYGKPLSSDAYENSRMIADPHRVFDCSRESDGAFAVLVTSAERAEALAKKPAYILAATQSGYGEDAGNSEPYVTSGFTGAARRLWAQSGYGPADVDVAQVYENTSGPAVLAMIDHGFTSFEAAGEFFTYDNLIAPDGGLPVNTAGGNLAAGFVHGMGLVVEAVHQIRGTSSNQVPDAKLSLFVAGPQAQLTGSVLLGTAETL</sequence>
<dbReference type="InterPro" id="IPR055140">
    <property type="entry name" value="Thiolase_C_2"/>
</dbReference>
<gene>
    <name evidence="2" type="ORF">GCM10023094_11520</name>
</gene>
<dbReference type="RefSeq" id="WP_345342818.1">
    <property type="nucleotide sequence ID" value="NZ_BAABFB010000024.1"/>
</dbReference>
<feature type="domain" description="Thiolase C-terminal" evidence="1">
    <location>
        <begin position="252"/>
        <end position="363"/>
    </location>
</feature>
<proteinExistence type="predicted"/>
<keyword evidence="3" id="KW-1185">Reference proteome</keyword>
<dbReference type="InterPro" id="IPR016039">
    <property type="entry name" value="Thiolase-like"/>
</dbReference>
<dbReference type="CDD" id="cd00829">
    <property type="entry name" value="SCP-x_thiolase"/>
    <property type="match status" value="1"/>
</dbReference>
<organism evidence="2 3">
    <name type="scientific">Rhodococcus olei</name>
    <dbReference type="NCBI Taxonomy" id="2161675"/>
    <lineage>
        <taxon>Bacteria</taxon>
        <taxon>Bacillati</taxon>
        <taxon>Actinomycetota</taxon>
        <taxon>Actinomycetes</taxon>
        <taxon>Mycobacteriales</taxon>
        <taxon>Nocardiaceae</taxon>
        <taxon>Rhodococcus</taxon>
    </lineage>
</organism>
<dbReference type="PIRSF" id="PIRSF000429">
    <property type="entry name" value="Ac-CoA_Ac_transf"/>
    <property type="match status" value="1"/>
</dbReference>
<dbReference type="PANTHER" id="PTHR42870">
    <property type="entry name" value="ACETYL-COA C-ACETYLTRANSFERASE"/>
    <property type="match status" value="1"/>
</dbReference>
<comment type="caution">
    <text evidence="2">The sequence shown here is derived from an EMBL/GenBank/DDBJ whole genome shotgun (WGS) entry which is preliminary data.</text>
</comment>
<reference evidence="3" key="1">
    <citation type="journal article" date="2019" name="Int. J. Syst. Evol. Microbiol.">
        <title>The Global Catalogue of Microorganisms (GCM) 10K type strain sequencing project: providing services to taxonomists for standard genome sequencing and annotation.</title>
        <authorList>
            <consortium name="The Broad Institute Genomics Platform"/>
            <consortium name="The Broad Institute Genome Sequencing Center for Infectious Disease"/>
            <person name="Wu L."/>
            <person name="Ma J."/>
        </authorList>
    </citation>
    <scope>NUCLEOTIDE SEQUENCE [LARGE SCALE GENOMIC DNA]</scope>
    <source>
        <strain evidence="3">JCM 32206</strain>
    </source>
</reference>
<protein>
    <submittedName>
        <fullName evidence="2">Lipid-transfer protein</fullName>
    </submittedName>
</protein>
<accession>A0ABP8NVI5</accession>